<dbReference type="EMBL" id="CP136422">
    <property type="protein sequence ID" value="WPX75339.1"/>
    <property type="molecule type" value="Genomic_DNA"/>
</dbReference>
<keyword evidence="2" id="KW-1185">Reference proteome</keyword>
<dbReference type="Proteomes" id="UP001325248">
    <property type="component" value="Chromosome"/>
</dbReference>
<reference evidence="1" key="1">
    <citation type="submission" date="2023-10" db="EMBL/GenBank/DDBJ databases">
        <title>Genome sequence of Blautia coccoides DSM 935.</title>
        <authorList>
            <person name="Boeer T."/>
            <person name="Bengelsdorf F.R."/>
            <person name="Daniel R."/>
            <person name="Poehlein A."/>
        </authorList>
    </citation>
    <scope>NUCLEOTIDE SEQUENCE [LARGE SCALE GENOMIC DNA]</scope>
    <source>
        <strain evidence="1">DSM 935</strain>
    </source>
</reference>
<evidence type="ECO:0000313" key="1">
    <source>
        <dbReference type="EMBL" id="WPX75339.1"/>
    </source>
</evidence>
<proteinExistence type="predicted"/>
<accession>A0ABZ0UDJ9</accession>
<protein>
    <recommendedName>
        <fullName evidence="3">Secreted protein</fullName>
    </recommendedName>
</protein>
<evidence type="ECO:0008006" key="3">
    <source>
        <dbReference type="Google" id="ProtNLM"/>
    </source>
</evidence>
<gene>
    <name evidence="1" type="ORF">BLCOC_37010</name>
</gene>
<sequence length="83" mass="9122">MKADGRGWKLLLASCASQFVGYLAVHNCLAFLFFHHLSARKTRDGGEGWCPLMADIASVSLKIHHLRRLGAKSLLSVLVEVSD</sequence>
<evidence type="ECO:0000313" key="2">
    <source>
        <dbReference type="Proteomes" id="UP001325248"/>
    </source>
</evidence>
<name>A0ABZ0UDJ9_9FIRM</name>
<organism evidence="1 2">
    <name type="scientific">Blautia producta</name>
    <dbReference type="NCBI Taxonomy" id="33035"/>
    <lineage>
        <taxon>Bacteria</taxon>
        <taxon>Bacillati</taxon>
        <taxon>Bacillota</taxon>
        <taxon>Clostridia</taxon>
        <taxon>Lachnospirales</taxon>
        <taxon>Lachnospiraceae</taxon>
        <taxon>Blautia</taxon>
    </lineage>
</organism>